<evidence type="ECO:0000256" key="1">
    <source>
        <dbReference type="SAM" id="MobiDB-lite"/>
    </source>
</evidence>
<dbReference type="AlphaFoldDB" id="A0A1A8XJ52"/>
<proteinExistence type="predicted"/>
<dbReference type="RefSeq" id="WP_186405757.1">
    <property type="nucleotide sequence ID" value="NZ_FLQX01000028.1"/>
</dbReference>
<organism evidence="2 3">
    <name type="scientific">Candidatus Accumulibacter aalborgensis</name>
    <dbReference type="NCBI Taxonomy" id="1860102"/>
    <lineage>
        <taxon>Bacteria</taxon>
        <taxon>Pseudomonadati</taxon>
        <taxon>Pseudomonadota</taxon>
        <taxon>Betaproteobacteria</taxon>
        <taxon>Candidatus Accumulibacter</taxon>
    </lineage>
</organism>
<evidence type="ECO:0000313" key="3">
    <source>
        <dbReference type="Proteomes" id="UP000199169"/>
    </source>
</evidence>
<name>A0A1A8XJ52_9PROT</name>
<sequence length="264" mass="28495">MAGFTDREDEDPAELPAFEHHGQQPDTRPGHGMPDRPPVRCLVFDLASLAGDRHQALLDAGHASGDRCLPATRDPDQATVSPAGRQCAASSSTWHHLPAIATMHRPTLAPPSPCGRLHRSRGRRPGRTADELHALDPSNANLPTIKARLPAPMAATAACQQPEILTKPRQALPAASALSRLRPGTTCRRSPPSTARRWRRRRLVTGFTDREDNDPEELPTIKARLPAPLAATAACQQPEILTRPQQPRPAAGALPCLRPGTACR</sequence>
<feature type="region of interest" description="Disordered" evidence="1">
    <location>
        <begin position="104"/>
        <end position="138"/>
    </location>
</feature>
<evidence type="ECO:0000313" key="2">
    <source>
        <dbReference type="EMBL" id="SBT03968.1"/>
    </source>
</evidence>
<protein>
    <submittedName>
        <fullName evidence="2">Uncharacterized protein</fullName>
    </submittedName>
</protein>
<accession>A0A1A8XJ52</accession>
<feature type="compositionally biased region" description="Basic residues" evidence="1">
    <location>
        <begin position="116"/>
        <end position="126"/>
    </location>
</feature>
<reference evidence="2 3" key="1">
    <citation type="submission" date="2016-06" db="EMBL/GenBank/DDBJ databases">
        <authorList>
            <person name="Kjaerup R.B."/>
            <person name="Dalgaard T.S."/>
            <person name="Juul-Madsen H.R."/>
        </authorList>
    </citation>
    <scope>NUCLEOTIDE SEQUENCE [LARGE SCALE GENOMIC DNA]</scope>
    <source>
        <strain evidence="2">3</strain>
    </source>
</reference>
<feature type="region of interest" description="Disordered" evidence="1">
    <location>
        <begin position="242"/>
        <end position="264"/>
    </location>
</feature>
<gene>
    <name evidence="2" type="ORF">ACCAA_1230007</name>
</gene>
<dbReference type="Proteomes" id="UP000199169">
    <property type="component" value="Unassembled WGS sequence"/>
</dbReference>
<feature type="region of interest" description="Disordered" evidence="1">
    <location>
        <begin position="1"/>
        <end position="36"/>
    </location>
</feature>
<keyword evidence="3" id="KW-1185">Reference proteome</keyword>
<dbReference type="EMBL" id="FLQX01000028">
    <property type="protein sequence ID" value="SBT03968.1"/>
    <property type="molecule type" value="Genomic_DNA"/>
</dbReference>